<sequence length="414" mass="42534">MRDSRDSTVSNPPEVSNPAQVSNPPEVSNPAQVSNPPEVSNPAEVSNPPEIREPAHAPLAHVVRGGIIEGVHHGSVVVLAADGSVQFQAGDIEAAFYPRSALKPLQAVGLLRAGLPPLDDEALALAAASHSGDERHLATARRMLATAGLTDDALRNVPDLPYGPAERDEWLRRGLGPTRLTQNCSGKHAAMVLTTLARGWRPDTYLDPDHPLQREIAATVEDLTGQRIARVTVDGCGAPLFAVSLHGLARAAARLGTAAPDTHEGRVAHAMRTHPEMVSGADRDTARLVRAVPGLLAKDGFEGVQIAALPDGRAVGVKIADGADRARMPVTAAALARCGVDPDLLADFAATPVIGGGAPVGALRAAGALSMPASPMQASPMHAPVSAPVSAPASTSPSLSPSTSNSNSPSTSAS</sequence>
<dbReference type="PANTHER" id="PTHR42110:SF1">
    <property type="entry name" value="L-ASPARAGINASE, PUTATIVE (AFU_ORTHOLOGUE AFUA_3G11890)-RELATED"/>
    <property type="match status" value="1"/>
</dbReference>
<gene>
    <name evidence="2" type="ORF">JK360_10490</name>
</gene>
<organism evidence="2 3">
    <name type="scientific">Streptomyces siderophoricus</name>
    <dbReference type="NCBI Taxonomy" id="2802281"/>
    <lineage>
        <taxon>Bacteria</taxon>
        <taxon>Bacillati</taxon>
        <taxon>Actinomycetota</taxon>
        <taxon>Actinomycetes</taxon>
        <taxon>Kitasatosporales</taxon>
        <taxon>Streptomycetaceae</taxon>
        <taxon>Streptomyces</taxon>
    </lineage>
</organism>
<evidence type="ECO:0000256" key="1">
    <source>
        <dbReference type="SAM" id="MobiDB-lite"/>
    </source>
</evidence>
<dbReference type="Proteomes" id="UP000629371">
    <property type="component" value="Unassembled WGS sequence"/>
</dbReference>
<protein>
    <submittedName>
        <fullName evidence="2">Asparaginase</fullName>
    </submittedName>
</protein>
<feature type="region of interest" description="Disordered" evidence="1">
    <location>
        <begin position="373"/>
        <end position="414"/>
    </location>
</feature>
<reference evidence="2 3" key="1">
    <citation type="submission" date="2021-01" db="EMBL/GenBank/DDBJ databases">
        <title>WGS of actinomycetes isolated from Thailand.</title>
        <authorList>
            <person name="Thawai C."/>
        </authorList>
    </citation>
    <scope>NUCLEOTIDE SEQUENCE [LARGE SCALE GENOMIC DNA]</scope>
    <source>
        <strain evidence="2 3">CH9-7</strain>
    </source>
</reference>
<feature type="compositionally biased region" description="Polar residues" evidence="1">
    <location>
        <begin position="7"/>
        <end position="38"/>
    </location>
</feature>
<dbReference type="EMBL" id="JAERRI010000005">
    <property type="protein sequence ID" value="MBL1089822.1"/>
    <property type="molecule type" value="Genomic_DNA"/>
</dbReference>
<dbReference type="RefSeq" id="WP_201802687.1">
    <property type="nucleotide sequence ID" value="NZ_JAERRI010000005.1"/>
</dbReference>
<dbReference type="PANTHER" id="PTHR42110">
    <property type="entry name" value="L-ASPARAGINASE, PUTATIVE (AFU_ORTHOLOGUE AFUA_3G11890)-RELATED"/>
    <property type="match status" value="1"/>
</dbReference>
<accession>A0ABS1MPW9</accession>
<dbReference type="Pfam" id="PF06089">
    <property type="entry name" value="Asparaginase_II"/>
    <property type="match status" value="1"/>
</dbReference>
<proteinExistence type="predicted"/>
<feature type="region of interest" description="Disordered" evidence="1">
    <location>
        <begin position="1"/>
        <end position="51"/>
    </location>
</feature>
<evidence type="ECO:0000313" key="2">
    <source>
        <dbReference type="EMBL" id="MBL1089822.1"/>
    </source>
</evidence>
<dbReference type="InterPro" id="IPR010349">
    <property type="entry name" value="Asparaginase_II"/>
</dbReference>
<comment type="caution">
    <text evidence="2">The sequence shown here is derived from an EMBL/GenBank/DDBJ whole genome shotgun (WGS) entry which is preliminary data.</text>
</comment>
<keyword evidence="3" id="KW-1185">Reference proteome</keyword>
<evidence type="ECO:0000313" key="3">
    <source>
        <dbReference type="Proteomes" id="UP000629371"/>
    </source>
</evidence>
<name>A0ABS1MPW9_9ACTN</name>
<feature type="compositionally biased region" description="Low complexity" evidence="1">
    <location>
        <begin position="378"/>
        <end position="414"/>
    </location>
</feature>